<feature type="transmembrane region" description="Helical" evidence="1">
    <location>
        <begin position="80"/>
        <end position="109"/>
    </location>
</feature>
<evidence type="ECO:0000313" key="3">
    <source>
        <dbReference type="Proteomes" id="UP000316621"/>
    </source>
</evidence>
<name>A0A4Y7J3F1_PAPSO</name>
<proteinExistence type="predicted"/>
<dbReference type="PANTHER" id="PTHR31133">
    <property type="entry name" value="MEMBRANE PROTEIN"/>
    <property type="match status" value="1"/>
</dbReference>
<gene>
    <name evidence="2" type="ORF">C5167_014497</name>
</gene>
<dbReference type="OMA" id="IYCIIRT"/>
<protein>
    <recommendedName>
        <fullName evidence="4">Transmembrane protein</fullName>
    </recommendedName>
</protein>
<dbReference type="AlphaFoldDB" id="A0A4Y7J3F1"/>
<feature type="transmembrane region" description="Helical" evidence="1">
    <location>
        <begin position="228"/>
        <end position="248"/>
    </location>
</feature>
<sequence>MLSGRIQRSLWTVVNHHLYLITVDTPPRNSQKKSHKPLIWKMETGHLGFLRYLFYSLLFIPVFVFLFLLGIIKVAVFCPFVFLVIAFGDTCIIFGLLPMHLFWTSYCIAKSKKFGPYMKCLLILLMPIPIALWAVVGVVGSVIMGVFYAFIWPVMETFRATNQEGYVNKLVACFTDGTCSILWGACTIVRDFADFSYYSYFSVMDELLEVKDCEKPIELKVLQIPGCILATIFGLIVDVPMISLIVIYKAPVMLFKGWHRLVEDLIGRAGPFLEDVCVPFAGLLILMWPFTVILSVLVGIISSFGFGGYAAVVAYQENSTKKGLVYSIACLSLFDEYTNDFLFLREGSCFPRFRYRESTEASLPLLPVKELHERIESVHGAKPPLRTASMKLEELKAAVIWDNFLETCEFSGLELLTDGAIGIMDLKEWKNSTNKKTLTIGIPAYAFLRCFLHSIESGSDGFLMRDNVQVTDVNRPEGRVFDWLFEPMSIMKEQIKSLHLQKTEELYLAKLTLYCGDTQRQRVEAWENGGIPPYNEIRRAQLEGITRRLHGFCLTLSRLPTFRRRFCEVVNTLDQEAKRQFSGYGSESFIESTV</sequence>
<dbReference type="Proteomes" id="UP000316621">
    <property type="component" value="Chromosome 3"/>
</dbReference>
<keyword evidence="1" id="KW-1133">Transmembrane helix</keyword>
<keyword evidence="3" id="KW-1185">Reference proteome</keyword>
<keyword evidence="1" id="KW-0812">Transmembrane</keyword>
<evidence type="ECO:0008006" key="4">
    <source>
        <dbReference type="Google" id="ProtNLM"/>
    </source>
</evidence>
<organism evidence="2 3">
    <name type="scientific">Papaver somniferum</name>
    <name type="common">Opium poppy</name>
    <dbReference type="NCBI Taxonomy" id="3469"/>
    <lineage>
        <taxon>Eukaryota</taxon>
        <taxon>Viridiplantae</taxon>
        <taxon>Streptophyta</taxon>
        <taxon>Embryophyta</taxon>
        <taxon>Tracheophyta</taxon>
        <taxon>Spermatophyta</taxon>
        <taxon>Magnoliopsida</taxon>
        <taxon>Ranunculales</taxon>
        <taxon>Papaveraceae</taxon>
        <taxon>Papaveroideae</taxon>
        <taxon>Papaver</taxon>
    </lineage>
</organism>
<keyword evidence="1" id="KW-0472">Membrane</keyword>
<dbReference type="EMBL" id="CM010717">
    <property type="protein sequence ID" value="RZC55654.1"/>
    <property type="molecule type" value="Genomic_DNA"/>
</dbReference>
<feature type="transmembrane region" description="Helical" evidence="1">
    <location>
        <begin position="294"/>
        <end position="315"/>
    </location>
</feature>
<dbReference type="InterPro" id="IPR040229">
    <property type="entry name" value="At3g27390-like"/>
</dbReference>
<evidence type="ECO:0000313" key="2">
    <source>
        <dbReference type="EMBL" id="RZC55654.1"/>
    </source>
</evidence>
<feature type="transmembrane region" description="Helical" evidence="1">
    <location>
        <begin position="52"/>
        <end position="74"/>
    </location>
</feature>
<reference evidence="2 3" key="1">
    <citation type="journal article" date="2018" name="Science">
        <title>The opium poppy genome and morphinan production.</title>
        <authorList>
            <person name="Guo L."/>
            <person name="Winzer T."/>
            <person name="Yang X."/>
            <person name="Li Y."/>
            <person name="Ning Z."/>
            <person name="He Z."/>
            <person name="Teodor R."/>
            <person name="Lu Y."/>
            <person name="Bowser T.A."/>
            <person name="Graham I.A."/>
            <person name="Ye K."/>
        </authorList>
    </citation>
    <scope>NUCLEOTIDE SEQUENCE [LARGE SCALE GENOMIC DNA]</scope>
    <source>
        <strain evidence="3">cv. HN1</strain>
        <tissue evidence="2">Leaves</tissue>
    </source>
</reference>
<feature type="transmembrane region" description="Helical" evidence="1">
    <location>
        <begin position="121"/>
        <end position="151"/>
    </location>
</feature>
<evidence type="ECO:0000256" key="1">
    <source>
        <dbReference type="SAM" id="Phobius"/>
    </source>
</evidence>
<dbReference type="Gramene" id="RZC55654">
    <property type="protein sequence ID" value="RZC55654"/>
    <property type="gene ID" value="C5167_014497"/>
</dbReference>
<dbReference type="PANTHER" id="PTHR31133:SF9">
    <property type="entry name" value="TRANSMEMBRANE PROTEIN"/>
    <property type="match status" value="1"/>
</dbReference>
<accession>A0A4Y7J3F1</accession>